<keyword evidence="2" id="KW-1185">Reference proteome</keyword>
<organism evidence="1 2">
    <name type="scientific">Clitoria ternatea</name>
    <name type="common">Butterfly pea</name>
    <dbReference type="NCBI Taxonomy" id="43366"/>
    <lineage>
        <taxon>Eukaryota</taxon>
        <taxon>Viridiplantae</taxon>
        <taxon>Streptophyta</taxon>
        <taxon>Embryophyta</taxon>
        <taxon>Tracheophyta</taxon>
        <taxon>Spermatophyta</taxon>
        <taxon>Magnoliopsida</taxon>
        <taxon>eudicotyledons</taxon>
        <taxon>Gunneridae</taxon>
        <taxon>Pentapetalae</taxon>
        <taxon>rosids</taxon>
        <taxon>fabids</taxon>
        <taxon>Fabales</taxon>
        <taxon>Fabaceae</taxon>
        <taxon>Papilionoideae</taxon>
        <taxon>50 kb inversion clade</taxon>
        <taxon>NPAAA clade</taxon>
        <taxon>indigoferoid/millettioid clade</taxon>
        <taxon>Phaseoleae</taxon>
        <taxon>Clitoria</taxon>
    </lineage>
</organism>
<evidence type="ECO:0000313" key="1">
    <source>
        <dbReference type="EMBL" id="KAK7301494.1"/>
    </source>
</evidence>
<comment type="caution">
    <text evidence="1">The sequence shown here is derived from an EMBL/GenBank/DDBJ whole genome shotgun (WGS) entry which is preliminary data.</text>
</comment>
<gene>
    <name evidence="1" type="ORF">RJT34_12359</name>
</gene>
<sequence length="83" mass="9613">MKTAGDEGNKRGSGVRCGAYWARNVWETRARRFRAVSHSAQNTVFGGNVSTMFLSRFPRFRRVSVSETFLIRETWPPRRFRAS</sequence>
<accession>A0AAN9JQ60</accession>
<reference evidence="1 2" key="1">
    <citation type="submission" date="2024-01" db="EMBL/GenBank/DDBJ databases">
        <title>The genomes of 5 underutilized Papilionoideae crops provide insights into root nodulation and disease resistance.</title>
        <authorList>
            <person name="Yuan L."/>
        </authorList>
    </citation>
    <scope>NUCLEOTIDE SEQUENCE [LARGE SCALE GENOMIC DNA]</scope>
    <source>
        <strain evidence="1">LY-2023</strain>
        <tissue evidence="1">Leaf</tissue>
    </source>
</reference>
<evidence type="ECO:0000313" key="2">
    <source>
        <dbReference type="Proteomes" id="UP001359559"/>
    </source>
</evidence>
<protein>
    <submittedName>
        <fullName evidence="1">Uncharacterized protein</fullName>
    </submittedName>
</protein>
<dbReference type="Proteomes" id="UP001359559">
    <property type="component" value="Unassembled WGS sequence"/>
</dbReference>
<name>A0AAN9JQ60_CLITE</name>
<dbReference type="AlphaFoldDB" id="A0AAN9JQ60"/>
<proteinExistence type="predicted"/>
<dbReference type="EMBL" id="JAYKXN010000003">
    <property type="protein sequence ID" value="KAK7301494.1"/>
    <property type="molecule type" value="Genomic_DNA"/>
</dbReference>